<gene>
    <name evidence="1" type="ORF">AVEN_218143_1</name>
</gene>
<organism evidence="1 2">
    <name type="scientific">Araneus ventricosus</name>
    <name type="common">Orbweaver spider</name>
    <name type="synonym">Epeira ventricosa</name>
    <dbReference type="NCBI Taxonomy" id="182803"/>
    <lineage>
        <taxon>Eukaryota</taxon>
        <taxon>Metazoa</taxon>
        <taxon>Ecdysozoa</taxon>
        <taxon>Arthropoda</taxon>
        <taxon>Chelicerata</taxon>
        <taxon>Arachnida</taxon>
        <taxon>Araneae</taxon>
        <taxon>Araneomorphae</taxon>
        <taxon>Entelegynae</taxon>
        <taxon>Araneoidea</taxon>
        <taxon>Araneidae</taxon>
        <taxon>Araneus</taxon>
    </lineage>
</organism>
<sequence length="107" mass="12125">MGLCTIFSRGRYDPSSEMIYRIVLPSKKARNPLLIRRSPYLRCPPEIILDQMDVNGNSYQPKHGKNSFKNIRYYITDITCSACMQADSSAAETMRMSGQATAKQPTQ</sequence>
<proteinExistence type="predicted"/>
<dbReference type="Proteomes" id="UP000499080">
    <property type="component" value="Unassembled WGS sequence"/>
</dbReference>
<dbReference type="EMBL" id="BGPR01005068">
    <property type="protein sequence ID" value="GBN06481.1"/>
    <property type="molecule type" value="Genomic_DNA"/>
</dbReference>
<accession>A0A4Y2KVW2</accession>
<evidence type="ECO:0000313" key="1">
    <source>
        <dbReference type="EMBL" id="GBN06481.1"/>
    </source>
</evidence>
<keyword evidence="2" id="KW-1185">Reference proteome</keyword>
<evidence type="ECO:0000313" key="2">
    <source>
        <dbReference type="Proteomes" id="UP000499080"/>
    </source>
</evidence>
<dbReference type="AlphaFoldDB" id="A0A4Y2KVW2"/>
<reference evidence="1 2" key="1">
    <citation type="journal article" date="2019" name="Sci. Rep.">
        <title>Orb-weaving spider Araneus ventricosus genome elucidates the spidroin gene catalogue.</title>
        <authorList>
            <person name="Kono N."/>
            <person name="Nakamura H."/>
            <person name="Ohtoshi R."/>
            <person name="Moran D.A.P."/>
            <person name="Shinohara A."/>
            <person name="Yoshida Y."/>
            <person name="Fujiwara M."/>
            <person name="Mori M."/>
            <person name="Tomita M."/>
            <person name="Arakawa K."/>
        </authorList>
    </citation>
    <scope>NUCLEOTIDE SEQUENCE [LARGE SCALE GENOMIC DNA]</scope>
</reference>
<protein>
    <submittedName>
        <fullName evidence="1">Uncharacterized protein</fullName>
    </submittedName>
</protein>
<name>A0A4Y2KVW2_ARAVE</name>
<comment type="caution">
    <text evidence="1">The sequence shown here is derived from an EMBL/GenBank/DDBJ whole genome shotgun (WGS) entry which is preliminary data.</text>
</comment>